<dbReference type="EMBL" id="ML009536">
    <property type="protein sequence ID" value="RKO96900.1"/>
    <property type="molecule type" value="Genomic_DNA"/>
</dbReference>
<feature type="region of interest" description="Disordered" evidence="1">
    <location>
        <begin position="73"/>
        <end position="206"/>
    </location>
</feature>
<dbReference type="Proteomes" id="UP000268535">
    <property type="component" value="Unassembled WGS sequence"/>
</dbReference>
<reference evidence="2" key="3">
    <citation type="submission" date="2018-08" db="EMBL/GenBank/DDBJ databases">
        <title>Leveraging single-cell genomics to expand the Fungal Tree of Life.</title>
        <authorList>
            <consortium name="DOE Joint Genome Institute"/>
            <person name="Ahrendt S.R."/>
            <person name="Quandt C.A."/>
            <person name="Ciobanu D."/>
            <person name="Clum A."/>
            <person name="Salamov A."/>
            <person name="Andreopoulos B."/>
            <person name="Cheng J.-F."/>
            <person name="Woyke T."/>
            <person name="Pelin A."/>
            <person name="Henrissat B."/>
            <person name="Reynolds N."/>
            <person name="Benny G.L."/>
            <person name="Smith M.E."/>
            <person name="James T.Y."/>
            <person name="Grigoriev I.V."/>
        </authorList>
    </citation>
    <scope>NUCLEOTIDE SEQUENCE</scope>
    <source>
        <strain evidence="2">ATCC 52028</strain>
    </source>
</reference>
<sequence length="206" mass="22414">MLGTIMAGPVVKRRPAAAQRRQWMWRSAAAVALAVMALAPTSSALPASAVAVRRFRRGMQALEREQNNFFSHQNEAGSQESASFEFPEDDSEVRRHLERRELKKPNGSHVPRSPPPPSSQDPDSSSSPSPSPMDTVTSRRASPKRKDEDHHSKAKVNDRGSSSHGGKGSESGHGNGNNHSNSSHSNNNGNGSDSVHSGNSKRRFRY</sequence>
<evidence type="ECO:0000313" key="2">
    <source>
        <dbReference type="EMBL" id="RKO96900.1"/>
    </source>
</evidence>
<feature type="compositionally biased region" description="Basic and acidic residues" evidence="1">
    <location>
        <begin position="92"/>
        <end position="104"/>
    </location>
</feature>
<name>A0A4P9WZA8_9FUNG</name>
<organism evidence="2 4">
    <name type="scientific">Caulochytrium protostelioides</name>
    <dbReference type="NCBI Taxonomy" id="1555241"/>
    <lineage>
        <taxon>Eukaryota</taxon>
        <taxon>Fungi</taxon>
        <taxon>Fungi incertae sedis</taxon>
        <taxon>Chytridiomycota</taxon>
        <taxon>Chytridiomycota incertae sedis</taxon>
        <taxon>Chytridiomycetes</taxon>
        <taxon>Caulochytriales</taxon>
        <taxon>Caulochytriaceae</taxon>
        <taxon>Caulochytrium</taxon>
    </lineage>
</organism>
<feature type="compositionally biased region" description="Polar residues" evidence="1">
    <location>
        <begin position="73"/>
        <end position="82"/>
    </location>
</feature>
<feature type="compositionally biased region" description="Low complexity" evidence="1">
    <location>
        <begin position="176"/>
        <end position="198"/>
    </location>
</feature>
<dbReference type="EMBL" id="ML014429">
    <property type="protein sequence ID" value="RKO98463.1"/>
    <property type="molecule type" value="Genomic_DNA"/>
</dbReference>
<dbReference type="AlphaFoldDB" id="A0A4P9WZA8"/>
<feature type="compositionally biased region" description="Gly residues" evidence="1">
    <location>
        <begin position="163"/>
        <end position="175"/>
    </location>
</feature>
<keyword evidence="5" id="KW-1185">Reference proteome</keyword>
<feature type="compositionally biased region" description="Basic and acidic residues" evidence="1">
    <location>
        <begin position="144"/>
        <end position="158"/>
    </location>
</feature>
<reference evidence="4 5" key="1">
    <citation type="journal article" date="2018" name="Nat. Microbiol.">
        <title>Leveraging single-cell genomics to expand the fungal tree of life.</title>
        <authorList>
            <person name="Ahrendt S.R."/>
            <person name="Quandt C.A."/>
            <person name="Ciobanu D."/>
            <person name="Clum A."/>
            <person name="Salamov A."/>
            <person name="Andreopoulos B."/>
            <person name="Cheng J.F."/>
            <person name="Woyke T."/>
            <person name="Pelin A."/>
            <person name="Henrissat B."/>
            <person name="Reynolds N.K."/>
            <person name="Benny G.L."/>
            <person name="Smith M.E."/>
            <person name="James T.Y."/>
            <person name="Grigoriev I.V."/>
        </authorList>
    </citation>
    <scope>NUCLEOTIDE SEQUENCE [LARGE SCALE GENOMIC DNA]</scope>
    <source>
        <strain evidence="4 5">ATCC 52028</strain>
    </source>
</reference>
<reference evidence="3" key="2">
    <citation type="submission" date="2018-04" db="EMBL/GenBank/DDBJ databases">
        <title>Leveraging single-cell genomics to expand the Fungal Tree of Life.</title>
        <authorList>
            <consortium name="DOE Joint Genome Institute"/>
            <person name="Ahrendt S.R."/>
            <person name="Quandt C.A."/>
            <person name="Ciobanu D."/>
            <person name="Clum A."/>
            <person name="Salamov A."/>
            <person name="Andreopoulos B."/>
            <person name="Cheng J.-F."/>
            <person name="Woyke T."/>
            <person name="Pelin A."/>
            <person name="Henrissat B."/>
            <person name="Benny G.L."/>
            <person name="Smith M.E."/>
            <person name="James T.Y."/>
            <person name="Grigoriev I.V."/>
        </authorList>
    </citation>
    <scope>NUCLEOTIDE SEQUENCE</scope>
    <source>
        <strain evidence="3">ATCC 52028</strain>
    </source>
</reference>
<evidence type="ECO:0000313" key="5">
    <source>
        <dbReference type="Proteomes" id="UP000274922"/>
    </source>
</evidence>
<gene>
    <name evidence="2" type="ORF">CAUPRSCDRAFT_11403</name>
    <name evidence="3" type="ORF">CXG81DRAFT_21311</name>
</gene>
<proteinExistence type="predicted"/>
<protein>
    <submittedName>
        <fullName evidence="2">Uncharacterized protein</fullName>
    </submittedName>
</protein>
<accession>A0A4P9WZA8</accession>
<evidence type="ECO:0000313" key="3">
    <source>
        <dbReference type="EMBL" id="RKO98463.1"/>
    </source>
</evidence>
<dbReference type="Proteomes" id="UP000274922">
    <property type="component" value="Unassembled WGS sequence"/>
</dbReference>
<evidence type="ECO:0000313" key="4">
    <source>
        <dbReference type="Proteomes" id="UP000268535"/>
    </source>
</evidence>
<evidence type="ECO:0000256" key="1">
    <source>
        <dbReference type="SAM" id="MobiDB-lite"/>
    </source>
</evidence>